<evidence type="ECO:0000313" key="4">
    <source>
        <dbReference type="Proteomes" id="UP000694388"/>
    </source>
</evidence>
<dbReference type="Proteomes" id="UP000694388">
    <property type="component" value="Unplaced"/>
</dbReference>
<proteinExistence type="predicted"/>
<name>A0A8C4QJ19_EPTBU</name>
<evidence type="ECO:0000256" key="1">
    <source>
        <dbReference type="ARBA" id="ARBA00022574"/>
    </source>
</evidence>
<dbReference type="InterPro" id="IPR031570">
    <property type="entry name" value="NBEA/BDCP_DUF4704"/>
</dbReference>
<accession>A0A8C4QJ19</accession>
<dbReference type="Pfam" id="PF15787">
    <property type="entry name" value="DUF4704"/>
    <property type="match status" value="1"/>
</dbReference>
<dbReference type="GO" id="GO:0019901">
    <property type="term" value="F:protein kinase binding"/>
    <property type="evidence" value="ECO:0007669"/>
    <property type="project" value="TreeGrafter"/>
</dbReference>
<dbReference type="PANTHER" id="PTHR13743">
    <property type="entry name" value="BEIGE/BEACH-RELATED"/>
    <property type="match status" value="1"/>
</dbReference>
<sequence>YDKIQNKFGFQGASSIFQSYTLFGLGEYHIGRGPECDRHLPERQKQVLYSGQLTKTLAFAYNAKATDGQLCLESSPRYVPSVFIHSPHALMLQNVKAIVTHSIHAALHSIGGVQVLFPLFRQLDYVQPDTGCIDTGVCTTLISFLFDIMRSSAAMQEQMLTSKGFLVIGQLLEKSSKEHITPEVVQHLISFCRYLETIPTGPTLLKQLCDHLLFNPAIWIHAHAAVSSLSPAA</sequence>
<evidence type="ECO:0000259" key="2">
    <source>
        <dbReference type="Pfam" id="PF15787"/>
    </source>
</evidence>
<dbReference type="AlphaFoldDB" id="A0A8C4QJ19"/>
<keyword evidence="4" id="KW-1185">Reference proteome</keyword>
<dbReference type="GO" id="GO:0005829">
    <property type="term" value="C:cytosol"/>
    <property type="evidence" value="ECO:0007669"/>
    <property type="project" value="TreeGrafter"/>
</dbReference>
<dbReference type="Ensembl" id="ENSEBUT00000016272.1">
    <property type="protein sequence ID" value="ENSEBUP00000015696.1"/>
    <property type="gene ID" value="ENSEBUG00000009875.1"/>
</dbReference>
<dbReference type="GO" id="GO:0016020">
    <property type="term" value="C:membrane"/>
    <property type="evidence" value="ECO:0007669"/>
    <property type="project" value="TreeGrafter"/>
</dbReference>
<reference evidence="3" key="1">
    <citation type="submission" date="2025-08" db="UniProtKB">
        <authorList>
            <consortium name="Ensembl"/>
        </authorList>
    </citation>
    <scope>IDENTIFICATION</scope>
</reference>
<evidence type="ECO:0000313" key="3">
    <source>
        <dbReference type="Ensembl" id="ENSEBUP00000015696.1"/>
    </source>
</evidence>
<dbReference type="GO" id="GO:0008104">
    <property type="term" value="P:intracellular protein localization"/>
    <property type="evidence" value="ECO:0007669"/>
    <property type="project" value="TreeGrafter"/>
</dbReference>
<feature type="domain" description="DUF4704" evidence="2">
    <location>
        <begin position="83"/>
        <end position="226"/>
    </location>
</feature>
<protein>
    <recommendedName>
        <fullName evidence="2">DUF4704 domain-containing protein</fullName>
    </recommendedName>
</protein>
<dbReference type="PANTHER" id="PTHR13743:SF62">
    <property type="entry name" value="NEUROBEACHIN"/>
    <property type="match status" value="1"/>
</dbReference>
<dbReference type="OMA" id="IWIHAHA"/>
<reference evidence="3" key="2">
    <citation type="submission" date="2025-09" db="UniProtKB">
        <authorList>
            <consortium name="Ensembl"/>
        </authorList>
    </citation>
    <scope>IDENTIFICATION</scope>
</reference>
<dbReference type="GeneTree" id="ENSGT00940000154934"/>
<organism evidence="3 4">
    <name type="scientific">Eptatretus burgeri</name>
    <name type="common">Inshore hagfish</name>
    <dbReference type="NCBI Taxonomy" id="7764"/>
    <lineage>
        <taxon>Eukaryota</taxon>
        <taxon>Metazoa</taxon>
        <taxon>Chordata</taxon>
        <taxon>Craniata</taxon>
        <taxon>Vertebrata</taxon>
        <taxon>Cyclostomata</taxon>
        <taxon>Myxini</taxon>
        <taxon>Myxiniformes</taxon>
        <taxon>Myxinidae</taxon>
        <taxon>Eptatretinae</taxon>
        <taxon>Eptatretus</taxon>
    </lineage>
</organism>
<dbReference type="InterPro" id="IPR050865">
    <property type="entry name" value="BEACH_Domain"/>
</dbReference>
<keyword evidence="1" id="KW-0853">WD repeat</keyword>